<keyword evidence="1" id="KW-1133">Transmembrane helix</keyword>
<feature type="transmembrane region" description="Helical" evidence="1">
    <location>
        <begin position="12"/>
        <end position="33"/>
    </location>
</feature>
<gene>
    <name evidence="2" type="ORF">FOF52_20120</name>
</gene>
<name>A0ABY4L669_THEAE</name>
<protein>
    <submittedName>
        <fullName evidence="2">DUF4245 domain-containing protein</fullName>
    </submittedName>
</protein>
<dbReference type="InterPro" id="IPR025339">
    <property type="entry name" value="DUF4245"/>
</dbReference>
<evidence type="ECO:0000256" key="1">
    <source>
        <dbReference type="SAM" id="Phobius"/>
    </source>
</evidence>
<dbReference type="RefSeq" id="WP_248591479.1">
    <property type="nucleotide sequence ID" value="NZ_BAABEB010000011.1"/>
</dbReference>
<dbReference type="EMBL" id="CP051627">
    <property type="protein sequence ID" value="UPT22964.1"/>
    <property type="molecule type" value="Genomic_DNA"/>
</dbReference>
<dbReference type="Pfam" id="PF14030">
    <property type="entry name" value="DUF4245"/>
    <property type="match status" value="1"/>
</dbReference>
<dbReference type="Proteomes" id="UP000832041">
    <property type="component" value="Chromosome"/>
</dbReference>
<sequence length="190" mass="20596">MSSGGRRTDNTFLGYTIVLGALVLLVVLVTVVVDARREERIPAVDYTADALSLSEIAPYQAYAPDREQLPEGWTPTSSRLRDGGALAGEEPTEPIRWSVGFATPEDRHAAFHIGDADAEGFVAEVTMKGEADGESTVDGRTWERRYNEAEDERSLVLRADDAVLVVSGGASYEELETLAGTLEPQTPPQE</sequence>
<organism evidence="2 3">
    <name type="scientific">Thermobifida alba</name>
    <name type="common">Thermomonospora alba</name>
    <dbReference type="NCBI Taxonomy" id="53522"/>
    <lineage>
        <taxon>Bacteria</taxon>
        <taxon>Bacillati</taxon>
        <taxon>Actinomycetota</taxon>
        <taxon>Actinomycetes</taxon>
        <taxon>Streptosporangiales</taxon>
        <taxon>Nocardiopsidaceae</taxon>
        <taxon>Thermobifida</taxon>
    </lineage>
</organism>
<evidence type="ECO:0000313" key="2">
    <source>
        <dbReference type="EMBL" id="UPT22964.1"/>
    </source>
</evidence>
<keyword evidence="1" id="KW-0472">Membrane</keyword>
<keyword evidence="3" id="KW-1185">Reference proteome</keyword>
<reference evidence="2 3" key="1">
    <citation type="submission" date="2020-04" db="EMBL/GenBank/DDBJ databases">
        <title>Thermobifida alba genome sequencing and assembly.</title>
        <authorList>
            <person name="Luzics S."/>
            <person name="Horvath B."/>
            <person name="Nagy I."/>
            <person name="Toth A."/>
            <person name="Nagy I."/>
            <person name="Kukolya J."/>
        </authorList>
    </citation>
    <scope>NUCLEOTIDE SEQUENCE [LARGE SCALE GENOMIC DNA]</scope>
    <source>
        <strain evidence="2 3">DSM 43795</strain>
    </source>
</reference>
<keyword evidence="1" id="KW-0812">Transmembrane</keyword>
<accession>A0ABY4L669</accession>
<proteinExistence type="predicted"/>
<evidence type="ECO:0000313" key="3">
    <source>
        <dbReference type="Proteomes" id="UP000832041"/>
    </source>
</evidence>